<dbReference type="InterPro" id="IPR006594">
    <property type="entry name" value="LisH"/>
</dbReference>
<feature type="domain" description="RING-Gid-type" evidence="11">
    <location>
        <begin position="383"/>
        <end position="426"/>
    </location>
</feature>
<dbReference type="InterPro" id="IPR027370">
    <property type="entry name" value="Znf-RING_euk"/>
</dbReference>
<dbReference type="InterPro" id="IPR013144">
    <property type="entry name" value="CRA_dom"/>
</dbReference>
<comment type="subcellular location">
    <subcellularLocation>
        <location evidence="1">Cytoplasm</location>
    </subcellularLocation>
</comment>
<dbReference type="SMART" id="SM00184">
    <property type="entry name" value="RING"/>
    <property type="match status" value="1"/>
</dbReference>
<evidence type="ECO:0000256" key="6">
    <source>
        <dbReference type="PROSITE-ProRule" id="PRU00175"/>
    </source>
</evidence>
<dbReference type="InterPro" id="IPR045098">
    <property type="entry name" value="Fyv10_fam"/>
</dbReference>
<keyword evidence="4 6" id="KW-0863">Zinc-finger</keyword>
<keyword evidence="2" id="KW-0963">Cytoplasm</keyword>
<dbReference type="PROSITE" id="PS50896">
    <property type="entry name" value="LISH"/>
    <property type="match status" value="1"/>
</dbReference>
<dbReference type="PROSITE" id="PS51867">
    <property type="entry name" value="ZF_RING_GID"/>
    <property type="match status" value="1"/>
</dbReference>
<dbReference type="EMBL" id="CAKLBY020000086">
    <property type="protein sequence ID" value="CAK7925356.1"/>
    <property type="molecule type" value="Genomic_DNA"/>
</dbReference>
<feature type="domain" description="RING-type" evidence="9">
    <location>
        <begin position="383"/>
        <end position="426"/>
    </location>
</feature>
<dbReference type="InterPro" id="IPR044063">
    <property type="entry name" value="ZF_RING_GID"/>
</dbReference>
<evidence type="ECO:0000259" key="11">
    <source>
        <dbReference type="PROSITE" id="PS51867"/>
    </source>
</evidence>
<dbReference type="InterPro" id="IPR013083">
    <property type="entry name" value="Znf_RING/FYVE/PHD"/>
</dbReference>
<evidence type="ECO:0000256" key="3">
    <source>
        <dbReference type="ARBA" id="ARBA00022723"/>
    </source>
</evidence>
<dbReference type="FunFam" id="3.30.40.10:FF:000143">
    <property type="entry name" value="Regulator of gluconeogenesis Rmd5"/>
    <property type="match status" value="1"/>
</dbReference>
<dbReference type="SMART" id="SM00668">
    <property type="entry name" value="CTLH"/>
    <property type="match status" value="1"/>
</dbReference>
<dbReference type="PROSITE" id="PS00518">
    <property type="entry name" value="ZF_RING_1"/>
    <property type="match status" value="1"/>
</dbReference>
<dbReference type="Pfam" id="PF10607">
    <property type="entry name" value="CTLH"/>
    <property type="match status" value="1"/>
</dbReference>
<dbReference type="GO" id="GO:0005737">
    <property type="term" value="C:cytoplasm"/>
    <property type="evidence" value="ECO:0007669"/>
    <property type="project" value="UniProtKB-SubCell"/>
</dbReference>
<evidence type="ECO:0000256" key="4">
    <source>
        <dbReference type="ARBA" id="ARBA00022771"/>
    </source>
</evidence>
<evidence type="ECO:0000259" key="9">
    <source>
        <dbReference type="PROSITE" id="PS50089"/>
    </source>
</evidence>
<dbReference type="InterPro" id="IPR001841">
    <property type="entry name" value="Znf_RING"/>
</dbReference>
<dbReference type="Proteomes" id="UP001162060">
    <property type="component" value="Unassembled WGS sequence"/>
</dbReference>
<evidence type="ECO:0000259" key="10">
    <source>
        <dbReference type="PROSITE" id="PS50897"/>
    </source>
</evidence>
<dbReference type="GO" id="GO:0005634">
    <property type="term" value="C:nucleus"/>
    <property type="evidence" value="ECO:0007669"/>
    <property type="project" value="TreeGrafter"/>
</dbReference>
<reference evidence="12" key="1">
    <citation type="submission" date="2024-01" db="EMBL/GenBank/DDBJ databases">
        <authorList>
            <person name="Webb A."/>
        </authorList>
    </citation>
    <scope>NUCLEOTIDE SEQUENCE</scope>
    <source>
        <strain evidence="12">Pm1</strain>
    </source>
</reference>
<protein>
    <submittedName>
        <fullName evidence="12">Uncharacterized protein</fullName>
    </submittedName>
</protein>
<dbReference type="GO" id="GO:0034657">
    <property type="term" value="C:GID complex"/>
    <property type="evidence" value="ECO:0007669"/>
    <property type="project" value="TreeGrafter"/>
</dbReference>
<dbReference type="InterPro" id="IPR006595">
    <property type="entry name" value="CTLH_C"/>
</dbReference>
<dbReference type="Pfam" id="PF13445">
    <property type="entry name" value="zf-RING_UBOX"/>
    <property type="match status" value="1"/>
</dbReference>
<feature type="zinc finger region" description="RING-Gid-type" evidence="7">
    <location>
        <begin position="383"/>
        <end position="426"/>
    </location>
</feature>
<dbReference type="InterPro" id="IPR024964">
    <property type="entry name" value="CTLH/CRA"/>
</dbReference>
<evidence type="ECO:0000256" key="1">
    <source>
        <dbReference type="ARBA" id="ARBA00004496"/>
    </source>
</evidence>
<dbReference type="PANTHER" id="PTHR12170">
    <property type="entry name" value="MACROPHAGE ERYTHROBLAST ATTACHER-RELATED"/>
    <property type="match status" value="1"/>
</dbReference>
<dbReference type="Gene3D" id="3.30.40.10">
    <property type="entry name" value="Zinc/RING finger domain, C3HC4 (zinc finger)"/>
    <property type="match status" value="1"/>
</dbReference>
<evidence type="ECO:0000256" key="7">
    <source>
        <dbReference type="PROSITE-ProRule" id="PRU01215"/>
    </source>
</evidence>
<evidence type="ECO:0000313" key="12">
    <source>
        <dbReference type="EMBL" id="CAK7925356.1"/>
    </source>
</evidence>
<name>A0AAV1TSG7_9STRA</name>
<keyword evidence="8" id="KW-0175">Coiled coil</keyword>
<evidence type="ECO:0000256" key="8">
    <source>
        <dbReference type="SAM" id="Coils"/>
    </source>
</evidence>
<dbReference type="GO" id="GO:0008270">
    <property type="term" value="F:zinc ion binding"/>
    <property type="evidence" value="ECO:0007669"/>
    <property type="project" value="UniProtKB-KW"/>
</dbReference>
<dbReference type="SMART" id="SM00757">
    <property type="entry name" value="CRA"/>
    <property type="match status" value="1"/>
</dbReference>
<organism evidence="12 13">
    <name type="scientific">Peronospora matthiolae</name>
    <dbReference type="NCBI Taxonomy" id="2874970"/>
    <lineage>
        <taxon>Eukaryota</taxon>
        <taxon>Sar</taxon>
        <taxon>Stramenopiles</taxon>
        <taxon>Oomycota</taxon>
        <taxon>Peronosporomycetes</taxon>
        <taxon>Peronosporales</taxon>
        <taxon>Peronosporaceae</taxon>
        <taxon>Peronospora</taxon>
    </lineage>
</organism>
<proteinExistence type="predicted"/>
<keyword evidence="3" id="KW-0479">Metal-binding</keyword>
<gene>
    <name evidence="12" type="ORF">PM001_LOCUS10506</name>
</gene>
<dbReference type="CDD" id="cd16652">
    <property type="entry name" value="dRING_Rmd5p-like"/>
    <property type="match status" value="1"/>
</dbReference>
<dbReference type="AlphaFoldDB" id="A0AAV1TSG7"/>
<dbReference type="InterPro" id="IPR017907">
    <property type="entry name" value="Znf_RING_CS"/>
</dbReference>
<dbReference type="PANTHER" id="PTHR12170:SF3">
    <property type="entry name" value="GH10162P"/>
    <property type="match status" value="1"/>
</dbReference>
<evidence type="ECO:0000256" key="2">
    <source>
        <dbReference type="ARBA" id="ARBA00022490"/>
    </source>
</evidence>
<feature type="domain" description="CTLH" evidence="10">
    <location>
        <begin position="204"/>
        <end position="260"/>
    </location>
</feature>
<dbReference type="PROSITE" id="PS50897">
    <property type="entry name" value="CTLH"/>
    <property type="match status" value="1"/>
</dbReference>
<evidence type="ECO:0000313" key="13">
    <source>
        <dbReference type="Proteomes" id="UP001162060"/>
    </source>
</evidence>
<dbReference type="GO" id="GO:0043161">
    <property type="term" value="P:proteasome-mediated ubiquitin-dependent protein catabolic process"/>
    <property type="evidence" value="ECO:0007669"/>
    <property type="project" value="InterPro"/>
</dbReference>
<dbReference type="InterPro" id="IPR037683">
    <property type="entry name" value="Rmd5_dRing"/>
</dbReference>
<evidence type="ECO:0000256" key="5">
    <source>
        <dbReference type="ARBA" id="ARBA00022833"/>
    </source>
</evidence>
<comment type="caution">
    <text evidence="12">The sequence shown here is derived from an EMBL/GenBank/DDBJ whole genome shotgun (WGS) entry which is preliminary data.</text>
</comment>
<accession>A0AAV1TSG7</accession>
<dbReference type="SUPFAM" id="SSF57850">
    <property type="entry name" value="RING/U-box"/>
    <property type="match status" value="1"/>
</dbReference>
<keyword evidence="5" id="KW-0862">Zinc</keyword>
<dbReference type="PROSITE" id="PS50089">
    <property type="entry name" value="ZF_RING_2"/>
    <property type="match status" value="1"/>
</dbReference>
<dbReference type="GO" id="GO:0061630">
    <property type="term" value="F:ubiquitin protein ligase activity"/>
    <property type="evidence" value="ECO:0007669"/>
    <property type="project" value="InterPro"/>
</dbReference>
<sequence length="440" mass="51266">MQTVADEGNRVLKKQRICVSQIERHLDELLTHVERTKQQLEERQKELCRKKNRRALNASVTDTEGYRDVKTKGLRQVSDSVGAELPCNSEKSEVESKDVEVKKQDNEVEFIITNFIERAQHLKSEKHIASELKLMHALLSKYSKHIDKNLCTDIAKVCRTNEIDQKLVCRFVAEYLYQDGQMKAADALCKEAELKLLPTYRDCFVELHRILKAIQMRDVQPALDWARNNRKELRLMDVDIEFQLVRLKYVDILESSLDMMDAVSFAKKELASFHQTHAEEVGVLMSCMLYKGRLEESPYRNHFSDNRWKEIYDAVIRACCRLRRVPYRSYLETCLSAGIPALRSMRKLASVMDSKLADWDSMEELPVEIPIAKELRFHNVFSCPVSKEESTPENPPMLLKCGHVICRSCVNRFSFQKTRRFKCPTCPVEQTESETRELFF</sequence>
<feature type="coiled-coil region" evidence="8">
    <location>
        <begin position="19"/>
        <end position="50"/>
    </location>
</feature>